<evidence type="ECO:0000313" key="17">
    <source>
        <dbReference type="Proteomes" id="UP000195573"/>
    </source>
</evidence>
<dbReference type="Proteomes" id="UP000195573">
    <property type="component" value="Chromosome"/>
</dbReference>
<evidence type="ECO:0000256" key="9">
    <source>
        <dbReference type="ARBA" id="ARBA00023002"/>
    </source>
</evidence>
<comment type="similarity">
    <text evidence="3 12">Belongs to the FAD-dependent oxidoreductase 2 family. NadB subfamily.</text>
</comment>
<feature type="domain" description="Fumarate reductase/succinate dehydrogenase flavoprotein-like C-terminal" evidence="14">
    <location>
        <begin position="422"/>
        <end position="519"/>
    </location>
</feature>
<dbReference type="Gene3D" id="3.90.700.10">
    <property type="entry name" value="Succinate dehydrogenase/fumarate reductase flavoprotein, catalytic domain"/>
    <property type="match status" value="1"/>
</dbReference>
<dbReference type="PANTHER" id="PTHR42716:SF2">
    <property type="entry name" value="L-ASPARTATE OXIDASE, CHLOROPLASTIC"/>
    <property type="match status" value="1"/>
</dbReference>
<dbReference type="SUPFAM" id="SSF56425">
    <property type="entry name" value="Succinate dehydrogenase/fumarate reductase flavoprotein, catalytic domain"/>
    <property type="match status" value="1"/>
</dbReference>
<dbReference type="GO" id="GO:0008734">
    <property type="term" value="F:L-aspartate oxidase activity"/>
    <property type="evidence" value="ECO:0007669"/>
    <property type="project" value="UniProtKB-UniRule"/>
</dbReference>
<dbReference type="EMBL" id="VTEU01000003">
    <property type="protein sequence ID" value="TYS59112.1"/>
    <property type="molecule type" value="Genomic_DNA"/>
</dbReference>
<dbReference type="NCBIfam" id="TIGR00551">
    <property type="entry name" value="nadB"/>
    <property type="match status" value="1"/>
</dbReference>
<evidence type="ECO:0000256" key="4">
    <source>
        <dbReference type="ARBA" id="ARBA00012173"/>
    </source>
</evidence>
<evidence type="ECO:0000313" key="18">
    <source>
        <dbReference type="Proteomes" id="UP000323393"/>
    </source>
</evidence>
<dbReference type="GO" id="GO:0033765">
    <property type="term" value="F:steroid dehydrogenase activity, acting on the CH-CH group of donors"/>
    <property type="evidence" value="ECO:0007669"/>
    <property type="project" value="UniProtKB-ARBA"/>
</dbReference>
<dbReference type="PANTHER" id="PTHR42716">
    <property type="entry name" value="L-ASPARTATE OXIDASE"/>
    <property type="match status" value="1"/>
</dbReference>
<dbReference type="InterPro" id="IPR037099">
    <property type="entry name" value="Fum_R/Succ_DH_flav-like_C_sf"/>
</dbReference>
<comment type="catalytic activity">
    <reaction evidence="10">
        <text>L-aspartate + O2 = iminosuccinate + H2O2</text>
        <dbReference type="Rhea" id="RHEA:25876"/>
        <dbReference type="ChEBI" id="CHEBI:15379"/>
        <dbReference type="ChEBI" id="CHEBI:16240"/>
        <dbReference type="ChEBI" id="CHEBI:29991"/>
        <dbReference type="ChEBI" id="CHEBI:77875"/>
        <dbReference type="EC" id="1.4.3.16"/>
    </reaction>
    <physiologicalReaction direction="left-to-right" evidence="10">
        <dbReference type="Rhea" id="RHEA:25877"/>
    </physiologicalReaction>
</comment>
<dbReference type="GO" id="GO:0034628">
    <property type="term" value="P:'de novo' NAD+ biosynthetic process from L-aspartate"/>
    <property type="evidence" value="ECO:0007669"/>
    <property type="project" value="TreeGrafter"/>
</dbReference>
<dbReference type="FunFam" id="3.90.700.10:FF:000002">
    <property type="entry name" value="L-aspartate oxidase"/>
    <property type="match status" value="1"/>
</dbReference>
<dbReference type="InterPro" id="IPR003953">
    <property type="entry name" value="FAD-dep_OxRdtase_2_FAD-bd"/>
</dbReference>
<sequence length="543" mass="60462">MSSLQRDVIVVGSGLSALLTANYLSEHMNVIIFTKSSKNDNNSFLAQGGVACAIEHTDSWQLHYEDTMVAGCYHNEEDAVELLTKCGPGELQALIQNGMQFDRDGLGEYSLGMEGAHSKRRILHAGGDQTGKELMEWLQSRLSKKVLMVEHETVIKLHVQNDHCCGVQTFNSNGQRTDYFADKVILATGGAGSLYPYTSNNESITGMALSLAYQAGATLTDLEFMQFHPTMLCIDGKAVGLVSEAVRGEGAFLQNGKAHRFMENVHPFKDLAPRDVVSRAIFQELDNGEKVYLNISKVDHFQTRFPAITKLCTKHGIDLKANLIPVVPGAHFYMGGIYTSVHGETSLKGLYAVGEAACNGVHGANRLASNSLLETIVFSKALADHLLNEKIVTHQFLWKINATEKMDMDILLQRAVPLPSKEEIQHMMMKHAGIVRHEEGLVELKEWLKLFQPYCQAINHLTDILRVEDIETIHMLQLCYLITEAALQRKESRGAHFRSDFPVAKESWRQVRILHVQKEGSALGKEKEIDEYNHAARDAASFL</sequence>
<dbReference type="Gene3D" id="1.20.58.100">
    <property type="entry name" value="Fumarate reductase/succinate dehydrogenase flavoprotein-like, C-terminal domain"/>
    <property type="match status" value="1"/>
</dbReference>
<feature type="domain" description="FAD-dependent oxidoreductase 2 FAD-binding" evidence="13">
    <location>
        <begin position="7"/>
        <end position="372"/>
    </location>
</feature>
<evidence type="ECO:0000256" key="11">
    <source>
        <dbReference type="NCBIfam" id="TIGR00551"/>
    </source>
</evidence>
<protein>
    <recommendedName>
        <fullName evidence="5 11">L-aspartate oxidase</fullName>
        <ecNumber evidence="4 11">1.4.3.16</ecNumber>
    </recommendedName>
</protein>
<dbReference type="GeneID" id="96739899"/>
<keyword evidence="7 12" id="KW-0662">Pyridine nucleotide biosynthesis</keyword>
<evidence type="ECO:0000256" key="5">
    <source>
        <dbReference type="ARBA" id="ARBA00021901"/>
    </source>
</evidence>
<comment type="function">
    <text evidence="12">Catalyzes the oxidation of L-aspartate to iminoaspartate.</text>
</comment>
<evidence type="ECO:0000256" key="3">
    <source>
        <dbReference type="ARBA" id="ARBA00008562"/>
    </source>
</evidence>
<dbReference type="InterPro" id="IPR005288">
    <property type="entry name" value="NadB"/>
</dbReference>
<proteinExistence type="inferred from homology"/>
<dbReference type="Pfam" id="PF00890">
    <property type="entry name" value="FAD_binding_2"/>
    <property type="match status" value="1"/>
</dbReference>
<dbReference type="EMBL" id="CP020880">
    <property type="protein sequence ID" value="ART77442.1"/>
    <property type="molecule type" value="Genomic_DNA"/>
</dbReference>
<dbReference type="NCBIfam" id="NF005978">
    <property type="entry name" value="PRK08071.1"/>
    <property type="match status" value="1"/>
</dbReference>
<dbReference type="KEGG" id="bhk:B4U37_15905"/>
<evidence type="ECO:0000256" key="6">
    <source>
        <dbReference type="ARBA" id="ARBA00022630"/>
    </source>
</evidence>
<keyword evidence="17" id="KW-1185">Reference proteome</keyword>
<evidence type="ECO:0000259" key="13">
    <source>
        <dbReference type="Pfam" id="PF00890"/>
    </source>
</evidence>
<dbReference type="InterPro" id="IPR036188">
    <property type="entry name" value="FAD/NAD-bd_sf"/>
</dbReference>
<gene>
    <name evidence="16" type="primary">nadB</name>
    <name evidence="15" type="ORF">B4U37_15905</name>
    <name evidence="16" type="ORF">FZC74_10240</name>
</gene>
<comment type="cofactor">
    <cofactor evidence="1 12">
        <name>FAD</name>
        <dbReference type="ChEBI" id="CHEBI:57692"/>
    </cofactor>
</comment>
<dbReference type="Pfam" id="PF02910">
    <property type="entry name" value="Succ_DH_flav_C"/>
    <property type="match status" value="1"/>
</dbReference>
<evidence type="ECO:0000256" key="2">
    <source>
        <dbReference type="ARBA" id="ARBA00004950"/>
    </source>
</evidence>
<keyword evidence="9 12" id="KW-0560">Oxidoreductase</keyword>
<dbReference type="Gene3D" id="3.50.50.60">
    <property type="entry name" value="FAD/NAD(P)-binding domain"/>
    <property type="match status" value="1"/>
</dbReference>
<reference evidence="16 18" key="2">
    <citation type="submission" date="2019-08" db="EMBL/GenBank/DDBJ databases">
        <title>Bacillus genomes from the desert of Cuatro Cienegas, Coahuila.</title>
        <authorList>
            <person name="Olmedo-Alvarez G."/>
        </authorList>
    </citation>
    <scope>NUCLEOTIDE SEQUENCE [LARGE SCALE GENOMIC DNA]</scope>
    <source>
        <strain evidence="16 18">CH88_3T</strain>
    </source>
</reference>
<evidence type="ECO:0000259" key="14">
    <source>
        <dbReference type="Pfam" id="PF02910"/>
    </source>
</evidence>
<dbReference type="AlphaFoldDB" id="A0A1Y0CQE9"/>
<evidence type="ECO:0000256" key="1">
    <source>
        <dbReference type="ARBA" id="ARBA00001974"/>
    </source>
</evidence>
<dbReference type="InterPro" id="IPR015939">
    <property type="entry name" value="Fum_Rdtase/Succ_DH_flav-like_C"/>
</dbReference>
<comment type="pathway">
    <text evidence="2 12">Cofactor biosynthesis; NAD(+) biosynthesis; iminoaspartate from L-aspartate (oxidase route): step 1/1.</text>
</comment>
<reference evidence="15 17" key="1">
    <citation type="submission" date="2017-04" db="EMBL/GenBank/DDBJ databases">
        <title>Complete Genome Sequence of the Bacillus horikoshii 20a strain from Cuatro Cienegas, Coahuila, Mexico.</title>
        <authorList>
            <person name="Zarza E."/>
            <person name="Alcaraz L.D."/>
            <person name="Aguilar-Salinas B."/>
            <person name="Islas A."/>
            <person name="Olmedo-Alvarez G."/>
        </authorList>
    </citation>
    <scope>NUCLEOTIDE SEQUENCE [LARGE SCALE GENOMIC DNA]</scope>
    <source>
        <strain evidence="15 17">20a</strain>
    </source>
</reference>
<keyword evidence="8 12" id="KW-0274">FAD</keyword>
<evidence type="ECO:0000256" key="7">
    <source>
        <dbReference type="ARBA" id="ARBA00022642"/>
    </source>
</evidence>
<accession>A0A1Y0CQE9</accession>
<evidence type="ECO:0000256" key="10">
    <source>
        <dbReference type="ARBA" id="ARBA00048305"/>
    </source>
</evidence>
<evidence type="ECO:0000313" key="15">
    <source>
        <dbReference type="EMBL" id="ART77442.1"/>
    </source>
</evidence>
<dbReference type="RefSeq" id="WP_088018985.1">
    <property type="nucleotide sequence ID" value="NZ_CP020880.1"/>
</dbReference>
<organism evidence="16 18">
    <name type="scientific">Sutcliffiella horikoshii</name>
    <dbReference type="NCBI Taxonomy" id="79883"/>
    <lineage>
        <taxon>Bacteria</taxon>
        <taxon>Bacillati</taxon>
        <taxon>Bacillota</taxon>
        <taxon>Bacilli</taxon>
        <taxon>Bacillales</taxon>
        <taxon>Bacillaceae</taxon>
        <taxon>Sutcliffiella</taxon>
    </lineage>
</organism>
<dbReference type="GO" id="GO:0005737">
    <property type="term" value="C:cytoplasm"/>
    <property type="evidence" value="ECO:0007669"/>
    <property type="project" value="UniProtKB-SubCell"/>
</dbReference>
<comment type="subcellular location">
    <subcellularLocation>
        <location evidence="12">Cytoplasm</location>
    </subcellularLocation>
</comment>
<dbReference type="SUPFAM" id="SSF51905">
    <property type="entry name" value="FAD/NAD(P)-binding domain"/>
    <property type="match status" value="1"/>
</dbReference>
<evidence type="ECO:0000256" key="12">
    <source>
        <dbReference type="RuleBase" id="RU362049"/>
    </source>
</evidence>
<dbReference type="Proteomes" id="UP000323393">
    <property type="component" value="Unassembled WGS sequence"/>
</dbReference>
<name>A0A1Y0CQE9_9BACI</name>
<keyword evidence="6 12" id="KW-0285">Flavoprotein</keyword>
<dbReference type="InterPro" id="IPR027477">
    <property type="entry name" value="Succ_DH/fumarate_Rdtase_cat_sf"/>
</dbReference>
<evidence type="ECO:0000313" key="16">
    <source>
        <dbReference type="EMBL" id="TYS59112.1"/>
    </source>
</evidence>
<dbReference type="SUPFAM" id="SSF46977">
    <property type="entry name" value="Succinate dehydrogenase/fumarate reductase flavoprotein C-terminal domain"/>
    <property type="match status" value="1"/>
</dbReference>
<dbReference type="EC" id="1.4.3.16" evidence="4 11"/>
<evidence type="ECO:0000256" key="8">
    <source>
        <dbReference type="ARBA" id="ARBA00022827"/>
    </source>
</evidence>